<reference evidence="3" key="1">
    <citation type="submission" date="2018-06" db="EMBL/GenBank/DDBJ databases">
        <authorList>
            <person name="Zhirakovskaya E."/>
        </authorList>
    </citation>
    <scope>NUCLEOTIDE SEQUENCE</scope>
</reference>
<dbReference type="Gene3D" id="1.20.140.10">
    <property type="entry name" value="Butyryl-CoA Dehydrogenase, subunit A, domain 3"/>
    <property type="match status" value="1"/>
</dbReference>
<dbReference type="InterPro" id="IPR036250">
    <property type="entry name" value="AcylCo_DH-like_C"/>
</dbReference>
<dbReference type="EMBL" id="UOEI01000610">
    <property type="protein sequence ID" value="VAW08517.1"/>
    <property type="molecule type" value="Genomic_DNA"/>
</dbReference>
<gene>
    <name evidence="3" type="ORF">MNBD_ACTINO01-1110</name>
</gene>
<dbReference type="AlphaFoldDB" id="A0A3B0T594"/>
<accession>A0A3B0T594</accession>
<sequence length="294" mass="33639">HRHLYGMTVTDFPHVQRLFTDAYVRLVAMKLVALRAADYMRSATLDDRRYLLYNPVVKMKVTTQGEDVIDHLWDVIAARGFEKDLFFEMAARDIRALPKLEGTVHVNIALIVKFMKNYFFDPVDLPEILRRSDAANDGFLFDQGPTRGLGSIRFSDYRKVFSRFDLANVTLFMEQAATFKTMLATEGPTESQAKDTDWLLAVGELFTLVVYCQLVAENAEIYGIDDDVVDEIFDVAVRDFSRFAVELHGKAATTSEQGELCMAMVRKPADDLARYQRVWVDHVYALRDAYEMAD</sequence>
<feature type="non-terminal residue" evidence="3">
    <location>
        <position position="1"/>
    </location>
</feature>
<feature type="domain" description="Acyl-CoA dehydrogenase/oxidase C-terminal" evidence="2">
    <location>
        <begin position="2"/>
        <end position="114"/>
    </location>
</feature>
<dbReference type="GO" id="GO:0016627">
    <property type="term" value="F:oxidoreductase activity, acting on the CH-CH group of donors"/>
    <property type="evidence" value="ECO:0007669"/>
    <property type="project" value="InterPro"/>
</dbReference>
<evidence type="ECO:0000256" key="1">
    <source>
        <dbReference type="ARBA" id="ARBA00022630"/>
    </source>
</evidence>
<dbReference type="Pfam" id="PF00441">
    <property type="entry name" value="Acyl-CoA_dh_1"/>
    <property type="match status" value="1"/>
</dbReference>
<dbReference type="SUPFAM" id="SSF47203">
    <property type="entry name" value="Acyl-CoA dehydrogenase C-terminal domain-like"/>
    <property type="match status" value="1"/>
</dbReference>
<organism evidence="3">
    <name type="scientific">hydrothermal vent metagenome</name>
    <dbReference type="NCBI Taxonomy" id="652676"/>
    <lineage>
        <taxon>unclassified sequences</taxon>
        <taxon>metagenomes</taxon>
        <taxon>ecological metagenomes</taxon>
    </lineage>
</organism>
<keyword evidence="1" id="KW-0285">Flavoprotein</keyword>
<evidence type="ECO:0000313" key="3">
    <source>
        <dbReference type="EMBL" id="VAW08517.1"/>
    </source>
</evidence>
<protein>
    <submittedName>
        <fullName evidence="3">Acyl-CoA dehydrogenase</fullName>
    </submittedName>
</protein>
<name>A0A3B0T594_9ZZZZ</name>
<dbReference type="InterPro" id="IPR009075">
    <property type="entry name" value="AcylCo_DH/oxidase_C"/>
</dbReference>
<evidence type="ECO:0000259" key="2">
    <source>
        <dbReference type="Pfam" id="PF00441"/>
    </source>
</evidence>
<proteinExistence type="predicted"/>